<keyword evidence="6" id="KW-0812">Transmembrane</keyword>
<evidence type="ECO:0000259" key="7">
    <source>
        <dbReference type="Pfam" id="PF00149"/>
    </source>
</evidence>
<evidence type="ECO:0000256" key="6">
    <source>
        <dbReference type="SAM" id="Phobius"/>
    </source>
</evidence>
<keyword evidence="6" id="KW-1133">Transmembrane helix</keyword>
<dbReference type="InterPro" id="IPR043461">
    <property type="entry name" value="LpxH-like"/>
</dbReference>
<dbReference type="Proteomes" id="UP000004221">
    <property type="component" value="Unassembled WGS sequence"/>
</dbReference>
<proteinExistence type="predicted"/>
<comment type="caution">
    <text evidence="8">The sequence shown here is derived from an EMBL/GenBank/DDBJ whole genome shotgun (WGS) entry which is preliminary data.</text>
</comment>
<dbReference type="Pfam" id="PF00149">
    <property type="entry name" value="Metallophos"/>
    <property type="match status" value="1"/>
</dbReference>
<dbReference type="SUPFAM" id="SSF56300">
    <property type="entry name" value="Metallo-dependent phosphatases"/>
    <property type="match status" value="1"/>
</dbReference>
<keyword evidence="5" id="KW-0464">Manganese</keyword>
<evidence type="ECO:0000313" key="8">
    <source>
        <dbReference type="EMBL" id="CCF84979.1"/>
    </source>
</evidence>
<dbReference type="AlphaFoldDB" id="I4EJW7"/>
<dbReference type="RefSeq" id="WP_008479556.1">
    <property type="nucleotide sequence ID" value="NZ_CAGS01000365.1"/>
</dbReference>
<dbReference type="GO" id="GO:0009245">
    <property type="term" value="P:lipid A biosynthetic process"/>
    <property type="evidence" value="ECO:0007669"/>
    <property type="project" value="TreeGrafter"/>
</dbReference>
<evidence type="ECO:0000256" key="5">
    <source>
        <dbReference type="ARBA" id="ARBA00023211"/>
    </source>
</evidence>
<dbReference type="GO" id="GO:0016020">
    <property type="term" value="C:membrane"/>
    <property type="evidence" value="ECO:0007669"/>
    <property type="project" value="GOC"/>
</dbReference>
<feature type="domain" description="Calcineurin-like phosphoesterase" evidence="7">
    <location>
        <begin position="24"/>
        <end position="167"/>
    </location>
</feature>
<keyword evidence="9" id="KW-1185">Reference proteome</keyword>
<sequence>MPANHPLTPPLRESTDPDQSDPLICVVSDLHLGGDPGQEDFFATEEFIRLLDMLDQHDGQVELVIAGDWFDLLQIQSSIGADGSRVRPVVSEGETAQLFERLKRFAARSDRRVIYLIGNHDSQIWWDRQEQQVLRDGGFVSEIALGYHYQFGTPEHGALLYCDHGAEYDPGNAIRDYSNPLSTPLGHHFVLDFVNHLEPLGRTSPEHAPTSISDIDNIYPLEMAPWWFVSRFFYRAVEQFTKYVALPVLFLYLLFHLLPVAFFLDRLATNHPLLERLPSFRVILWMVIAIFDSSLALGLLTLLLIRRSFRKARRNYGLEDIGAIIGRGERFWKTTTDSLTTGERCPAFWAGPWDGCDVLVYGHTHFGFIRPLETGERVRAIVNTGSWTRKVLPVRGRFRLPPVFLPTYHLSYALAYARDGALHVELWEIPKAINYLLPWPERLAIIQKERPISKPESIEPQLLDRIAIPFRSREPVDRPGEELVAASAFGPGAFSAPPEGQGNDGQAE</sequence>
<organism evidence="8 9">
    <name type="scientific">Nitrolancea hollandica Lb</name>
    <dbReference type="NCBI Taxonomy" id="1129897"/>
    <lineage>
        <taxon>Bacteria</taxon>
        <taxon>Pseudomonadati</taxon>
        <taxon>Thermomicrobiota</taxon>
        <taxon>Thermomicrobia</taxon>
        <taxon>Sphaerobacterales</taxon>
        <taxon>Sphaerobacterineae</taxon>
        <taxon>Sphaerobacteraceae</taxon>
        <taxon>Nitrolancea</taxon>
    </lineage>
</organism>
<dbReference type="InterPro" id="IPR029052">
    <property type="entry name" value="Metallo-depent_PP-like"/>
</dbReference>
<dbReference type="GO" id="GO:0046872">
    <property type="term" value="F:metal ion binding"/>
    <property type="evidence" value="ECO:0007669"/>
    <property type="project" value="UniProtKB-KW"/>
</dbReference>
<dbReference type="EMBL" id="CAGS01000365">
    <property type="protein sequence ID" value="CCF84979.1"/>
    <property type="molecule type" value="Genomic_DNA"/>
</dbReference>
<name>I4EJW7_9BACT</name>
<dbReference type="PANTHER" id="PTHR34990:SF2">
    <property type="entry name" value="BLL8164 PROTEIN"/>
    <property type="match status" value="1"/>
</dbReference>
<dbReference type="OrthoDB" id="8181118at2"/>
<evidence type="ECO:0000313" key="9">
    <source>
        <dbReference type="Proteomes" id="UP000004221"/>
    </source>
</evidence>
<evidence type="ECO:0000256" key="4">
    <source>
        <dbReference type="ARBA" id="ARBA00023136"/>
    </source>
</evidence>
<evidence type="ECO:0000256" key="2">
    <source>
        <dbReference type="ARBA" id="ARBA00022519"/>
    </source>
</evidence>
<evidence type="ECO:0000256" key="3">
    <source>
        <dbReference type="ARBA" id="ARBA00022723"/>
    </source>
</evidence>
<keyword evidence="1" id="KW-1003">Cell membrane</keyword>
<reference evidence="8 9" key="1">
    <citation type="journal article" date="2012" name="ISME J.">
        <title>Nitrification expanded: discovery, physiology and genomics of a nitrite-oxidizing bacterium from the phylum Chloroflexi.</title>
        <authorList>
            <person name="Sorokin D.Y."/>
            <person name="Lucker S."/>
            <person name="Vejmelkova D."/>
            <person name="Kostrikina N.A."/>
            <person name="Kleerebezem R."/>
            <person name="Rijpstra W.I."/>
            <person name="Damste J.S."/>
            <person name="Le Paslier D."/>
            <person name="Muyzer G."/>
            <person name="Wagner M."/>
            <person name="van Loosdrecht M.C."/>
            <person name="Daims H."/>
        </authorList>
    </citation>
    <scope>NUCLEOTIDE SEQUENCE [LARGE SCALE GENOMIC DNA]</scope>
    <source>
        <strain evidence="9">none</strain>
    </source>
</reference>
<keyword evidence="3" id="KW-0479">Metal-binding</keyword>
<dbReference type="GO" id="GO:0008758">
    <property type="term" value="F:UDP-2,3-diacylglucosamine hydrolase activity"/>
    <property type="evidence" value="ECO:0007669"/>
    <property type="project" value="TreeGrafter"/>
</dbReference>
<gene>
    <name evidence="8" type="ORF">NITHO_4270004</name>
</gene>
<dbReference type="InterPro" id="IPR004843">
    <property type="entry name" value="Calcineurin-like_PHP"/>
</dbReference>
<accession>I4EJW7</accession>
<keyword evidence="4 6" id="KW-0472">Membrane</keyword>
<dbReference type="PANTHER" id="PTHR34990">
    <property type="entry name" value="UDP-2,3-DIACYLGLUCOSAMINE HYDROLASE-RELATED"/>
    <property type="match status" value="1"/>
</dbReference>
<dbReference type="Gene3D" id="3.60.21.10">
    <property type="match status" value="1"/>
</dbReference>
<feature type="transmembrane region" description="Helical" evidence="6">
    <location>
        <begin position="243"/>
        <end position="262"/>
    </location>
</feature>
<protein>
    <recommendedName>
        <fullName evidence="7">Calcineurin-like phosphoesterase domain-containing protein</fullName>
    </recommendedName>
</protein>
<keyword evidence="2" id="KW-0997">Cell inner membrane</keyword>
<evidence type="ECO:0000256" key="1">
    <source>
        <dbReference type="ARBA" id="ARBA00022475"/>
    </source>
</evidence>
<feature type="transmembrane region" description="Helical" evidence="6">
    <location>
        <begin position="282"/>
        <end position="305"/>
    </location>
</feature>